<dbReference type="Proteomes" id="UP001348265">
    <property type="component" value="Unassembled WGS sequence"/>
</dbReference>
<name>A0ABU7WS39_9ACTN</name>
<organism evidence="1 2">
    <name type="scientific">Streptomyces chrestomyceticus</name>
    <dbReference type="NCBI Taxonomy" id="68185"/>
    <lineage>
        <taxon>Bacteria</taxon>
        <taxon>Bacillati</taxon>
        <taxon>Actinomycetota</taxon>
        <taxon>Actinomycetes</taxon>
        <taxon>Kitasatosporales</taxon>
        <taxon>Streptomycetaceae</taxon>
        <taxon>Streptomyces</taxon>
    </lineage>
</organism>
<evidence type="ECO:0000313" key="2">
    <source>
        <dbReference type="Proteomes" id="UP001348265"/>
    </source>
</evidence>
<sequence>MPTAQLHERTRYDLRLRRQVFDGTPVLHVPRGSEEFWTWYARTMRFGDAPDSYELVPVDGVPPYPEPERPAVLWYSGGVESTYSLHVLRERGVEPDLLHIEDFDVFEGPDRKVGQIHFLCAAIASGLGYREVYLGMERDDFLLTPTKKAQRYTERHPVFAQWWSSYQPSHMTRTVCGHLEKEEIIRWLVERKIPITGTCDHYDDGTWCGKCYKCFEAFYFAKAVGLDLGIRPVRASFEEYYSEYQRYLDSRFTDNFNNSYHRFSRLQMQYGMPIDLDRDCVR</sequence>
<keyword evidence="2" id="KW-1185">Reference proteome</keyword>
<comment type="caution">
    <text evidence="1">The sequence shown here is derived from an EMBL/GenBank/DDBJ whole genome shotgun (WGS) entry which is preliminary data.</text>
</comment>
<reference evidence="1 2" key="1">
    <citation type="submission" date="2023-08" db="EMBL/GenBank/DDBJ databases">
        <authorList>
            <person name="Sharma P."/>
            <person name="Verma V."/>
            <person name="Mohan M.K."/>
            <person name="Dubey A.K."/>
        </authorList>
    </citation>
    <scope>NUCLEOTIDE SEQUENCE [LARGE SCALE GENOMIC DNA]</scope>
    <source>
        <strain evidence="1 2">ADP4</strain>
    </source>
</reference>
<evidence type="ECO:0000313" key="1">
    <source>
        <dbReference type="EMBL" id="MEF3113528.1"/>
    </source>
</evidence>
<dbReference type="Gene3D" id="3.40.50.620">
    <property type="entry name" value="HUPs"/>
    <property type="match status" value="1"/>
</dbReference>
<dbReference type="InterPro" id="IPR014729">
    <property type="entry name" value="Rossmann-like_a/b/a_fold"/>
</dbReference>
<dbReference type="EMBL" id="JAVFKM010000004">
    <property type="protein sequence ID" value="MEF3113528.1"/>
    <property type="molecule type" value="Genomic_DNA"/>
</dbReference>
<dbReference type="RefSeq" id="WP_331786153.1">
    <property type="nucleotide sequence ID" value="NZ_JAVFKM010000004.1"/>
</dbReference>
<dbReference type="SUPFAM" id="SSF52402">
    <property type="entry name" value="Adenine nucleotide alpha hydrolases-like"/>
    <property type="match status" value="1"/>
</dbReference>
<gene>
    <name evidence="1" type="ORF">RB636_10000</name>
</gene>
<protein>
    <submittedName>
        <fullName evidence="1">Uncharacterized protein</fullName>
    </submittedName>
</protein>
<accession>A0ABU7WS39</accession>
<proteinExistence type="predicted"/>